<protein>
    <submittedName>
        <fullName evidence="2">AzlD domain-containing protein</fullName>
    </submittedName>
</protein>
<organism evidence="2 3">
    <name type="scientific">Ectopseudomonas mendocina</name>
    <name type="common">Pseudomonas mendocina</name>
    <dbReference type="NCBI Taxonomy" id="300"/>
    <lineage>
        <taxon>Bacteria</taxon>
        <taxon>Pseudomonadati</taxon>
        <taxon>Pseudomonadota</taxon>
        <taxon>Gammaproteobacteria</taxon>
        <taxon>Pseudomonadales</taxon>
        <taxon>Pseudomonadaceae</taxon>
        <taxon>Ectopseudomonas</taxon>
    </lineage>
</organism>
<evidence type="ECO:0000256" key="1">
    <source>
        <dbReference type="SAM" id="Phobius"/>
    </source>
</evidence>
<name>A0ABZ2RB33_ECTME</name>
<feature type="transmembrane region" description="Helical" evidence="1">
    <location>
        <begin position="42"/>
        <end position="63"/>
    </location>
</feature>
<gene>
    <name evidence="2" type="ORF">WG219_12850</name>
</gene>
<accession>A0ABZ2RB33</accession>
<feature type="transmembrane region" description="Helical" evidence="1">
    <location>
        <begin position="6"/>
        <end position="22"/>
    </location>
</feature>
<dbReference type="Pfam" id="PF05437">
    <property type="entry name" value="AzlD"/>
    <property type="match status" value="1"/>
</dbReference>
<evidence type="ECO:0000313" key="3">
    <source>
        <dbReference type="Proteomes" id="UP001476583"/>
    </source>
</evidence>
<keyword evidence="3" id="KW-1185">Reference proteome</keyword>
<dbReference type="EMBL" id="CP148074">
    <property type="protein sequence ID" value="WXL24224.1"/>
    <property type="molecule type" value="Genomic_DNA"/>
</dbReference>
<keyword evidence="1" id="KW-0812">Transmembrane</keyword>
<dbReference type="Proteomes" id="UP001476583">
    <property type="component" value="Chromosome"/>
</dbReference>
<proteinExistence type="predicted"/>
<dbReference type="InterPro" id="IPR008407">
    <property type="entry name" value="Brnchd-chn_aa_trnsp_AzlD"/>
</dbReference>
<sequence length="110" mass="11830">MMQMFWIILACGVGTFLLRWLPLRQARKRHTTERGSAAVVRLLAGVGPAAVSALFTVSIYGLLGTEHTLNQFFRIVSALAIVVMVRMLTRGGVAIPTLCGALGYGLLGTI</sequence>
<keyword evidence="1" id="KW-1133">Transmembrane helix</keyword>
<keyword evidence="1" id="KW-0472">Membrane</keyword>
<evidence type="ECO:0000313" key="2">
    <source>
        <dbReference type="EMBL" id="WXL24224.1"/>
    </source>
</evidence>
<reference evidence="2 3" key="1">
    <citation type="submission" date="2024-03" db="EMBL/GenBank/DDBJ databases">
        <title>Complete genome of BD2.</title>
        <authorList>
            <person name="Cao G."/>
        </authorList>
    </citation>
    <scope>NUCLEOTIDE SEQUENCE [LARGE SCALE GENOMIC DNA]</scope>
    <source>
        <strain evidence="2 3">BD2</strain>
    </source>
</reference>